<keyword evidence="2" id="KW-1133">Transmembrane helix</keyword>
<evidence type="ECO:0000256" key="1">
    <source>
        <dbReference type="SAM" id="MobiDB-lite"/>
    </source>
</evidence>
<reference evidence="3 4" key="1">
    <citation type="submission" date="2018-07" db="EMBL/GenBank/DDBJ databases">
        <title>Genome sequence of Rhodococcus rhodnii ATCC 35071 from Rhodnius prolixus.</title>
        <authorList>
            <person name="Patel V."/>
            <person name="Vogel K.J."/>
        </authorList>
    </citation>
    <scope>NUCLEOTIDE SEQUENCE [LARGE SCALE GENOMIC DNA]</scope>
    <source>
        <strain evidence="3 4">ATCC 35071</strain>
    </source>
</reference>
<dbReference type="Proteomes" id="UP000471120">
    <property type="component" value="Unassembled WGS sequence"/>
</dbReference>
<gene>
    <name evidence="3" type="ORF">DW322_12590</name>
</gene>
<evidence type="ECO:0000256" key="2">
    <source>
        <dbReference type="SAM" id="Phobius"/>
    </source>
</evidence>
<protein>
    <recommendedName>
        <fullName evidence="5">Transmembrane protein</fullName>
    </recommendedName>
</protein>
<organism evidence="3 4">
    <name type="scientific">Rhodococcus rhodnii</name>
    <dbReference type="NCBI Taxonomy" id="38312"/>
    <lineage>
        <taxon>Bacteria</taxon>
        <taxon>Bacillati</taxon>
        <taxon>Actinomycetota</taxon>
        <taxon>Actinomycetes</taxon>
        <taxon>Mycobacteriales</taxon>
        <taxon>Nocardiaceae</taxon>
        <taxon>Rhodococcus</taxon>
    </lineage>
</organism>
<proteinExistence type="predicted"/>
<keyword evidence="2" id="KW-0812">Transmembrane</keyword>
<feature type="transmembrane region" description="Helical" evidence="2">
    <location>
        <begin position="108"/>
        <end position="129"/>
    </location>
</feature>
<keyword evidence="2" id="KW-0472">Membrane</keyword>
<feature type="region of interest" description="Disordered" evidence="1">
    <location>
        <begin position="180"/>
        <end position="199"/>
    </location>
</feature>
<feature type="transmembrane region" description="Helical" evidence="2">
    <location>
        <begin position="141"/>
        <end position="161"/>
    </location>
</feature>
<feature type="transmembrane region" description="Helical" evidence="2">
    <location>
        <begin position="38"/>
        <end position="59"/>
    </location>
</feature>
<comment type="caution">
    <text evidence="3">The sequence shown here is derived from an EMBL/GenBank/DDBJ whole genome shotgun (WGS) entry which is preliminary data.</text>
</comment>
<evidence type="ECO:0000313" key="4">
    <source>
        <dbReference type="Proteomes" id="UP000471120"/>
    </source>
</evidence>
<evidence type="ECO:0008006" key="5">
    <source>
        <dbReference type="Google" id="ProtNLM"/>
    </source>
</evidence>
<sequence length="199" mass="21489">MQRMSDSGDMSERETFARYREEADATEKKVASEIDPGARALVVAVGTVVLLVSLALPHTGSASGFDVLTFGERADAEAIRVPSVLFVWFALVFGVVASMLALVTRRWFVAWIAAAGSAVSMVFGMFAIWTRQTAPDVTEAGPGLGLVLGWLTIIVLTFHWVRVVWSKTARQLEAEERRRAAAAEAEERGEGGPVLGPPL</sequence>
<evidence type="ECO:0000313" key="3">
    <source>
        <dbReference type="EMBL" id="TXG90909.1"/>
    </source>
</evidence>
<dbReference type="EMBL" id="QRCM01000001">
    <property type="protein sequence ID" value="TXG90909.1"/>
    <property type="molecule type" value="Genomic_DNA"/>
</dbReference>
<feature type="transmembrane region" description="Helical" evidence="2">
    <location>
        <begin position="79"/>
        <end position="101"/>
    </location>
</feature>
<feature type="compositionally biased region" description="Basic and acidic residues" evidence="1">
    <location>
        <begin position="180"/>
        <end position="190"/>
    </location>
</feature>
<name>A0A6P2CDV3_9NOCA</name>
<accession>A0A6P2CDV3</accession>
<dbReference type="AlphaFoldDB" id="A0A6P2CDV3"/>